<accession>A0A228IIQ5</accession>
<dbReference type="InterPro" id="IPR005335">
    <property type="entry name" value="Terminase_ssu"/>
</dbReference>
<name>A0A228IIQ5_9BURK</name>
<dbReference type="GO" id="GO:0051276">
    <property type="term" value="P:chromosome organization"/>
    <property type="evidence" value="ECO:0007669"/>
    <property type="project" value="InterPro"/>
</dbReference>
<reference evidence="2 3" key="2">
    <citation type="submission" date="2017-08" db="EMBL/GenBank/DDBJ databases">
        <title>WGS of novel Burkholderia cepaca complex species.</title>
        <authorList>
            <person name="Lipuma J."/>
            <person name="Spilker T."/>
        </authorList>
    </citation>
    <scope>NUCLEOTIDE SEQUENCE [LARGE SCALE GENOMIC DNA]</scope>
    <source>
        <strain evidence="2 3">AU17325</strain>
    </source>
</reference>
<feature type="region of interest" description="Disordered" evidence="1">
    <location>
        <begin position="1"/>
        <end position="27"/>
    </location>
</feature>
<protein>
    <submittedName>
        <fullName evidence="2">Terminase small subunit</fullName>
    </submittedName>
</protein>
<evidence type="ECO:0000256" key="1">
    <source>
        <dbReference type="SAM" id="MobiDB-lite"/>
    </source>
</evidence>
<evidence type="ECO:0000313" key="3">
    <source>
        <dbReference type="Proteomes" id="UP000214600"/>
    </source>
</evidence>
<dbReference type="RefSeq" id="WP_089452211.1">
    <property type="nucleotide sequence ID" value="NZ_NKFA01000008.1"/>
</dbReference>
<comment type="caution">
    <text evidence="2">The sequence shown here is derived from an EMBL/GenBank/DDBJ whole genome shotgun (WGS) entry which is preliminary data.</text>
</comment>
<dbReference type="OrthoDB" id="8227562at2"/>
<dbReference type="EMBL" id="NKFA01000008">
    <property type="protein sequence ID" value="OXI42186.1"/>
    <property type="molecule type" value="Genomic_DNA"/>
</dbReference>
<evidence type="ECO:0000313" key="2">
    <source>
        <dbReference type="EMBL" id="OXI42186.1"/>
    </source>
</evidence>
<organism evidence="2 3">
    <name type="scientific">Burkholderia aenigmatica</name>
    <dbReference type="NCBI Taxonomy" id="2015348"/>
    <lineage>
        <taxon>Bacteria</taxon>
        <taxon>Pseudomonadati</taxon>
        <taxon>Pseudomonadota</taxon>
        <taxon>Betaproteobacteria</taxon>
        <taxon>Burkholderiales</taxon>
        <taxon>Burkholderiaceae</taxon>
        <taxon>Burkholderia</taxon>
        <taxon>Burkholderia cepacia complex</taxon>
    </lineage>
</organism>
<dbReference type="AlphaFoldDB" id="A0A228IIQ5"/>
<reference evidence="3" key="1">
    <citation type="submission" date="2017-06" db="EMBL/GenBank/DDBJ databases">
        <authorList>
            <person name="LiPuma J."/>
            <person name="Spilker T."/>
        </authorList>
    </citation>
    <scope>NUCLEOTIDE SEQUENCE [LARGE SCALE GENOMIC DNA]</scope>
    <source>
        <strain evidence="3">AU17325</strain>
    </source>
</reference>
<dbReference type="Proteomes" id="UP000214600">
    <property type="component" value="Unassembled WGS sequence"/>
</dbReference>
<sequence length="312" mass="35247">MTLKKELPEPENVQKGSFGPRATPIPDEAKLRITLEKDTETGETKKLTFQEETLCLEFAKDNNWIRACKRAGLKTSTDLRMQPHIRKRLEELHALKTARHAIEAEAITDYLFNVLTADPNELAEVVTGACRYCWGYDISHFARHGEYKYNHHYQFRTKDEQKRVKDANNGKYPNGNGGIGYTKDRAPNPECPYCDGRGETNYIVKDTNTFSNARFLIKGLKIQNGQIEVQTHDKLKAADMLLRTLGAYEADNKQKNTGFTIQGGIDAETVKLIQAGAHAREDEVKTFADNRLAELNARLINGATDEPDNQTT</sequence>
<dbReference type="Pfam" id="PF03592">
    <property type="entry name" value="Terminase_2"/>
    <property type="match status" value="1"/>
</dbReference>
<proteinExistence type="predicted"/>
<gene>
    <name evidence="2" type="ORF">CFB84_23415</name>
</gene>